<feature type="transmembrane region" description="Helical" evidence="11">
    <location>
        <begin position="292"/>
        <end position="319"/>
    </location>
</feature>
<dbReference type="PRINTS" id="PR00237">
    <property type="entry name" value="GPCRRHODOPSN"/>
</dbReference>
<dbReference type="AlphaFoldDB" id="A0AAD9RY49"/>
<evidence type="ECO:0000256" key="9">
    <source>
        <dbReference type="ARBA" id="ARBA00023224"/>
    </source>
</evidence>
<keyword evidence="3" id="KW-1003">Cell membrane</keyword>
<dbReference type="PANTHER" id="PTHR24230">
    <property type="entry name" value="G-PROTEIN COUPLED RECEPTOR"/>
    <property type="match status" value="1"/>
</dbReference>
<evidence type="ECO:0000313" key="14">
    <source>
        <dbReference type="Proteomes" id="UP001258017"/>
    </source>
</evidence>
<reference evidence="13" key="2">
    <citation type="journal article" date="2023" name="Commun. Biol.">
        <title>Intrasexual cuticular hydrocarbon dimorphism in a wasp sheds light on hydrocarbon biosynthesis genes in Hymenoptera.</title>
        <authorList>
            <person name="Moris V.C."/>
            <person name="Podsiadlowski L."/>
            <person name="Martin S."/>
            <person name="Oeyen J.P."/>
            <person name="Donath A."/>
            <person name="Petersen M."/>
            <person name="Wilbrandt J."/>
            <person name="Misof B."/>
            <person name="Liedtke D."/>
            <person name="Thamm M."/>
            <person name="Scheiner R."/>
            <person name="Schmitt T."/>
            <person name="Niehuis O."/>
        </authorList>
    </citation>
    <scope>NUCLEOTIDE SEQUENCE</scope>
    <source>
        <strain evidence="13">GBR_01_08_01A</strain>
    </source>
</reference>
<keyword evidence="6 10" id="KW-0297">G-protein coupled receptor</keyword>
<feature type="transmembrane region" description="Helical" evidence="11">
    <location>
        <begin position="331"/>
        <end position="354"/>
    </location>
</feature>
<evidence type="ECO:0000256" key="3">
    <source>
        <dbReference type="ARBA" id="ARBA00022475"/>
    </source>
</evidence>
<evidence type="ECO:0000256" key="5">
    <source>
        <dbReference type="ARBA" id="ARBA00022989"/>
    </source>
</evidence>
<organism evidence="13 14">
    <name type="scientific">Odynerus spinipes</name>
    <dbReference type="NCBI Taxonomy" id="1348599"/>
    <lineage>
        <taxon>Eukaryota</taxon>
        <taxon>Metazoa</taxon>
        <taxon>Ecdysozoa</taxon>
        <taxon>Arthropoda</taxon>
        <taxon>Hexapoda</taxon>
        <taxon>Insecta</taxon>
        <taxon>Pterygota</taxon>
        <taxon>Neoptera</taxon>
        <taxon>Endopterygota</taxon>
        <taxon>Hymenoptera</taxon>
        <taxon>Apocrita</taxon>
        <taxon>Aculeata</taxon>
        <taxon>Vespoidea</taxon>
        <taxon>Vespidae</taxon>
        <taxon>Eumeninae</taxon>
        <taxon>Odynerus</taxon>
    </lineage>
</organism>
<comment type="similarity">
    <text evidence="2 10">Belongs to the G-protein coupled receptor 1 family.</text>
</comment>
<dbReference type="Proteomes" id="UP001258017">
    <property type="component" value="Unassembled WGS sequence"/>
</dbReference>
<keyword evidence="14" id="KW-1185">Reference proteome</keyword>
<comment type="subcellular location">
    <subcellularLocation>
        <location evidence="1">Cell membrane</location>
        <topology evidence="1">Multi-pass membrane protein</topology>
    </subcellularLocation>
</comment>
<evidence type="ECO:0000256" key="1">
    <source>
        <dbReference type="ARBA" id="ARBA00004651"/>
    </source>
</evidence>
<dbReference type="GO" id="GO:0035237">
    <property type="term" value="F:corazonin receptor activity"/>
    <property type="evidence" value="ECO:0007669"/>
    <property type="project" value="TreeGrafter"/>
</dbReference>
<feature type="transmembrane region" description="Helical" evidence="11">
    <location>
        <begin position="97"/>
        <end position="124"/>
    </location>
</feature>
<dbReference type="EMBL" id="JAIFRP010000007">
    <property type="protein sequence ID" value="KAK2587346.1"/>
    <property type="molecule type" value="Genomic_DNA"/>
</dbReference>
<dbReference type="GO" id="GO:0005886">
    <property type="term" value="C:plasma membrane"/>
    <property type="evidence" value="ECO:0007669"/>
    <property type="project" value="UniProtKB-SubCell"/>
</dbReference>
<dbReference type="PROSITE" id="PS50262">
    <property type="entry name" value="G_PROTEIN_RECEP_F1_2"/>
    <property type="match status" value="1"/>
</dbReference>
<evidence type="ECO:0000259" key="12">
    <source>
        <dbReference type="PROSITE" id="PS50262"/>
    </source>
</evidence>
<evidence type="ECO:0000313" key="13">
    <source>
        <dbReference type="EMBL" id="KAK2587346.1"/>
    </source>
</evidence>
<feature type="domain" description="G-protein coupled receptors family 1 profile" evidence="12">
    <location>
        <begin position="76"/>
        <end position="348"/>
    </location>
</feature>
<keyword evidence="9 10" id="KW-0807">Transducer</keyword>
<dbReference type="PROSITE" id="PS00237">
    <property type="entry name" value="G_PROTEIN_RECEP_F1_1"/>
    <property type="match status" value="1"/>
</dbReference>
<name>A0AAD9RY49_9HYME</name>
<comment type="caution">
    <text evidence="13">The sequence shown here is derived from an EMBL/GenBank/DDBJ whole genome shotgun (WGS) entry which is preliminary data.</text>
</comment>
<feature type="transmembrane region" description="Helical" evidence="11">
    <location>
        <begin position="144"/>
        <end position="166"/>
    </location>
</feature>
<dbReference type="Pfam" id="PF00001">
    <property type="entry name" value="7tm_1"/>
    <property type="match status" value="1"/>
</dbReference>
<evidence type="ECO:0000256" key="8">
    <source>
        <dbReference type="ARBA" id="ARBA00023170"/>
    </source>
</evidence>
<evidence type="ECO:0000256" key="4">
    <source>
        <dbReference type="ARBA" id="ARBA00022692"/>
    </source>
</evidence>
<protein>
    <recommendedName>
        <fullName evidence="12">G-protein coupled receptors family 1 profile domain-containing protein</fullName>
    </recommendedName>
</protein>
<dbReference type="InterPro" id="IPR000276">
    <property type="entry name" value="GPCR_Rhodpsn"/>
</dbReference>
<feature type="transmembrane region" description="Helical" evidence="11">
    <location>
        <begin position="227"/>
        <end position="256"/>
    </location>
</feature>
<gene>
    <name evidence="13" type="ORF">KPH14_003063</name>
</gene>
<dbReference type="Gene3D" id="1.20.1070.10">
    <property type="entry name" value="Rhodopsin 7-helix transmembrane proteins"/>
    <property type="match status" value="1"/>
</dbReference>
<evidence type="ECO:0000256" key="11">
    <source>
        <dbReference type="SAM" id="Phobius"/>
    </source>
</evidence>
<evidence type="ECO:0000256" key="2">
    <source>
        <dbReference type="ARBA" id="ARBA00010663"/>
    </source>
</evidence>
<sequence length="413" mass="48129">MASRGENLSELSIIFIPAYENFSMEITVGPVEMMLLENRNNVLPNVTYLEHAPKLTRTMYLRAIVLTVMSIISLIANLVTIYSIAKNRRRQHNWSAIYTLLLHLSLTDLLVSIFCIGGDAIWTYTVEWIWGNVACKLFKFLQMFSLYLSTFVLVLIGIDRFVAVRYPMKNLNTAHRCVRYVAVAWILSVLLAAPQIVIFHVERGPFIEEFTQCVTYGFYTEPWQEQLYAMFSIFFMFLLPLAILIVTYVSTVITIARSERAFKSELMNTNLQRANSDINRRRLIHRAKTKSLRISVVIVAAFVLWWTPYYTMMIIFMFLNPDQHLSEDLKSGIFFFGMSNSLVNPLVYGAFHLWPQRQRQNFYRRNCSTLQRRSTCTNGNNHSTREPQESRVLFLSRQTPILSNSLDREEERI</sequence>
<keyword evidence="8 10" id="KW-0675">Receptor</keyword>
<feature type="transmembrane region" description="Helical" evidence="11">
    <location>
        <begin position="59"/>
        <end position="85"/>
    </location>
</feature>
<keyword evidence="7 11" id="KW-0472">Membrane</keyword>
<evidence type="ECO:0000256" key="7">
    <source>
        <dbReference type="ARBA" id="ARBA00023136"/>
    </source>
</evidence>
<feature type="transmembrane region" description="Helical" evidence="11">
    <location>
        <begin position="178"/>
        <end position="201"/>
    </location>
</feature>
<dbReference type="InterPro" id="IPR017452">
    <property type="entry name" value="GPCR_Rhodpsn_7TM"/>
</dbReference>
<dbReference type="SUPFAM" id="SSF81321">
    <property type="entry name" value="Family A G protein-coupled receptor-like"/>
    <property type="match status" value="1"/>
</dbReference>
<keyword evidence="5 11" id="KW-1133">Transmembrane helix</keyword>
<keyword evidence="4 10" id="KW-0812">Transmembrane</keyword>
<dbReference type="FunFam" id="1.20.1070.10:FF:000319">
    <property type="entry name" value="Drm corazonin receptor"/>
    <property type="match status" value="1"/>
</dbReference>
<proteinExistence type="inferred from homology"/>
<reference evidence="13" key="1">
    <citation type="submission" date="2021-08" db="EMBL/GenBank/DDBJ databases">
        <authorList>
            <person name="Misof B."/>
            <person name="Oliver O."/>
            <person name="Podsiadlowski L."/>
            <person name="Donath A."/>
            <person name="Peters R."/>
            <person name="Mayer C."/>
            <person name="Rust J."/>
            <person name="Gunkel S."/>
            <person name="Lesny P."/>
            <person name="Martin S."/>
            <person name="Oeyen J.P."/>
            <person name="Petersen M."/>
            <person name="Panagiotis P."/>
            <person name="Wilbrandt J."/>
            <person name="Tanja T."/>
        </authorList>
    </citation>
    <scope>NUCLEOTIDE SEQUENCE</scope>
    <source>
        <strain evidence="13">GBR_01_08_01A</strain>
        <tissue evidence="13">Thorax + abdomen</tissue>
    </source>
</reference>
<evidence type="ECO:0000256" key="6">
    <source>
        <dbReference type="ARBA" id="ARBA00023040"/>
    </source>
</evidence>
<accession>A0AAD9RY49</accession>
<dbReference type="PANTHER" id="PTHR24230:SF163">
    <property type="entry name" value="CORAZONIN RECEPTOR, ISOFORM B"/>
    <property type="match status" value="1"/>
</dbReference>
<evidence type="ECO:0000256" key="10">
    <source>
        <dbReference type="RuleBase" id="RU000688"/>
    </source>
</evidence>